<evidence type="ECO:0000313" key="3">
    <source>
        <dbReference type="Proteomes" id="UP001219934"/>
    </source>
</evidence>
<feature type="region of interest" description="Disordered" evidence="1">
    <location>
        <begin position="1"/>
        <end position="30"/>
    </location>
</feature>
<dbReference type="Proteomes" id="UP001219934">
    <property type="component" value="Unassembled WGS sequence"/>
</dbReference>
<accession>A0AAD6FMA0</accession>
<reference evidence="2" key="1">
    <citation type="submission" date="2022-11" db="EMBL/GenBank/DDBJ databases">
        <title>Chromosome-level genome of Pogonophryne albipinna.</title>
        <authorList>
            <person name="Jo E."/>
        </authorList>
    </citation>
    <scope>NUCLEOTIDE SEQUENCE</scope>
    <source>
        <strain evidence="2">SGF0006</strain>
        <tissue evidence="2">Muscle</tissue>
    </source>
</reference>
<proteinExistence type="predicted"/>
<keyword evidence="3" id="KW-1185">Reference proteome</keyword>
<protein>
    <submittedName>
        <fullName evidence="2">Uncharacterized protein</fullName>
    </submittedName>
</protein>
<evidence type="ECO:0000256" key="1">
    <source>
        <dbReference type="SAM" id="MobiDB-lite"/>
    </source>
</evidence>
<feature type="compositionally biased region" description="Basic and acidic residues" evidence="1">
    <location>
        <begin position="14"/>
        <end position="30"/>
    </location>
</feature>
<name>A0AAD6FMA0_9TELE</name>
<evidence type="ECO:0000313" key="2">
    <source>
        <dbReference type="EMBL" id="KAJ4938758.1"/>
    </source>
</evidence>
<dbReference type="EMBL" id="JAPTMU010000008">
    <property type="protein sequence ID" value="KAJ4938758.1"/>
    <property type="molecule type" value="Genomic_DNA"/>
</dbReference>
<comment type="caution">
    <text evidence="2">The sequence shown here is derived from an EMBL/GenBank/DDBJ whole genome shotgun (WGS) entry which is preliminary data.</text>
</comment>
<gene>
    <name evidence="2" type="ORF">JOQ06_028224</name>
</gene>
<dbReference type="AlphaFoldDB" id="A0AAD6FMA0"/>
<organism evidence="2 3">
    <name type="scientific">Pogonophryne albipinna</name>
    <dbReference type="NCBI Taxonomy" id="1090488"/>
    <lineage>
        <taxon>Eukaryota</taxon>
        <taxon>Metazoa</taxon>
        <taxon>Chordata</taxon>
        <taxon>Craniata</taxon>
        <taxon>Vertebrata</taxon>
        <taxon>Euteleostomi</taxon>
        <taxon>Actinopterygii</taxon>
        <taxon>Neopterygii</taxon>
        <taxon>Teleostei</taxon>
        <taxon>Neoteleostei</taxon>
        <taxon>Acanthomorphata</taxon>
        <taxon>Eupercaria</taxon>
        <taxon>Perciformes</taxon>
        <taxon>Notothenioidei</taxon>
        <taxon>Pogonophryne</taxon>
    </lineage>
</organism>
<sequence>MSRYCGLVWSSDRSPGRQPDRVETEHQKQDGEIFISRRDTQACTPAIACCQINTVLHHGQLRAPVCESAAFFFFLHSPITI</sequence>